<name>A0ABQ9SFC9_9PEZI</name>
<dbReference type="Proteomes" id="UP001241169">
    <property type="component" value="Unassembled WGS sequence"/>
</dbReference>
<keyword evidence="2" id="KW-1185">Reference proteome</keyword>
<evidence type="ECO:0000313" key="2">
    <source>
        <dbReference type="Proteomes" id="UP001241169"/>
    </source>
</evidence>
<evidence type="ECO:0000313" key="1">
    <source>
        <dbReference type="EMBL" id="KAK1535412.1"/>
    </source>
</evidence>
<sequence length="84" mass="9789">MADKRRRVERSREDATIERAGRWRCFSFLGCLFCVSRSFRFLNSQWLYVGAGKLEDSWCVSLSLSLSPACGRKSWMKLTSWSLD</sequence>
<reference evidence="1 2" key="1">
    <citation type="submission" date="2016-10" db="EMBL/GenBank/DDBJ databases">
        <title>The genome sequence of Colletotrichum fioriniae PJ7.</title>
        <authorList>
            <person name="Baroncelli R."/>
        </authorList>
    </citation>
    <scope>NUCLEOTIDE SEQUENCE [LARGE SCALE GENOMIC DNA]</scope>
    <source>
        <strain evidence="1 2">IMI 384185</strain>
    </source>
</reference>
<comment type="caution">
    <text evidence="1">The sequence shown here is derived from an EMBL/GenBank/DDBJ whole genome shotgun (WGS) entry which is preliminary data.</text>
</comment>
<organism evidence="1 2">
    <name type="scientific">Colletotrichum paranaense</name>
    <dbReference type="NCBI Taxonomy" id="1914294"/>
    <lineage>
        <taxon>Eukaryota</taxon>
        <taxon>Fungi</taxon>
        <taxon>Dikarya</taxon>
        <taxon>Ascomycota</taxon>
        <taxon>Pezizomycotina</taxon>
        <taxon>Sordariomycetes</taxon>
        <taxon>Hypocreomycetidae</taxon>
        <taxon>Glomerellales</taxon>
        <taxon>Glomerellaceae</taxon>
        <taxon>Colletotrichum</taxon>
        <taxon>Colletotrichum acutatum species complex</taxon>
    </lineage>
</organism>
<dbReference type="EMBL" id="MOPA01000007">
    <property type="protein sequence ID" value="KAK1535412.1"/>
    <property type="molecule type" value="Genomic_DNA"/>
</dbReference>
<dbReference type="RefSeq" id="XP_060347351.1">
    <property type="nucleotide sequence ID" value="XM_060493221.1"/>
</dbReference>
<proteinExistence type="predicted"/>
<protein>
    <submittedName>
        <fullName evidence="1">Uncharacterized protein</fullName>
    </submittedName>
</protein>
<accession>A0ABQ9SFC9</accession>
<dbReference type="GeneID" id="85377120"/>
<gene>
    <name evidence="1" type="ORF">CPAR01_08954</name>
</gene>